<dbReference type="AlphaFoldDB" id="A0A9K3PFB7"/>
<protein>
    <submittedName>
        <fullName evidence="2">Uncharacterized protein</fullName>
    </submittedName>
</protein>
<reference evidence="2" key="1">
    <citation type="journal article" date="2021" name="Sci. Rep.">
        <title>Diploid genomic architecture of Nitzschia inconspicua, an elite biomass production diatom.</title>
        <authorList>
            <person name="Oliver A."/>
            <person name="Podell S."/>
            <person name="Pinowska A."/>
            <person name="Traller J.C."/>
            <person name="Smith S.R."/>
            <person name="McClure R."/>
            <person name="Beliaev A."/>
            <person name="Bohutskyi P."/>
            <person name="Hill E.A."/>
            <person name="Rabines A."/>
            <person name="Zheng H."/>
            <person name="Allen L.Z."/>
            <person name="Kuo A."/>
            <person name="Grigoriev I.V."/>
            <person name="Allen A.E."/>
            <person name="Hazlebeck D."/>
            <person name="Allen E.E."/>
        </authorList>
    </citation>
    <scope>NUCLEOTIDE SEQUENCE</scope>
    <source>
        <strain evidence="2">Hildebrandi</strain>
    </source>
</reference>
<gene>
    <name evidence="2" type="ORF">IV203_032721</name>
</gene>
<accession>A0A9K3PFB7</accession>
<evidence type="ECO:0000256" key="1">
    <source>
        <dbReference type="SAM" id="MobiDB-lite"/>
    </source>
</evidence>
<name>A0A9K3PFB7_9STRA</name>
<evidence type="ECO:0000313" key="3">
    <source>
        <dbReference type="Proteomes" id="UP000693970"/>
    </source>
</evidence>
<comment type="caution">
    <text evidence="2">The sequence shown here is derived from an EMBL/GenBank/DDBJ whole genome shotgun (WGS) entry which is preliminary data.</text>
</comment>
<reference evidence="2" key="2">
    <citation type="submission" date="2021-04" db="EMBL/GenBank/DDBJ databases">
        <authorList>
            <person name="Podell S."/>
        </authorList>
    </citation>
    <scope>NUCLEOTIDE SEQUENCE</scope>
    <source>
        <strain evidence="2">Hildebrandi</strain>
    </source>
</reference>
<dbReference type="Proteomes" id="UP000693970">
    <property type="component" value="Unassembled WGS sequence"/>
</dbReference>
<sequence>MVPQDMFAQASRGVSHLDVDEDGDNQYEPGAAATLKNSKPPGSNGGHRVVKCPKISEAKATLIGPDNLAGFTDGLGGPMFCVVEEPCGSVRETIKEWMQPGCNITNCTARRRKKHILSCLQKPVQGLSQHLYNYGTSP</sequence>
<feature type="region of interest" description="Disordered" evidence="1">
    <location>
        <begin position="1"/>
        <end position="48"/>
    </location>
</feature>
<keyword evidence="3" id="KW-1185">Reference proteome</keyword>
<evidence type="ECO:0000313" key="2">
    <source>
        <dbReference type="EMBL" id="KAG7345190.1"/>
    </source>
</evidence>
<organism evidence="2 3">
    <name type="scientific">Nitzschia inconspicua</name>
    <dbReference type="NCBI Taxonomy" id="303405"/>
    <lineage>
        <taxon>Eukaryota</taxon>
        <taxon>Sar</taxon>
        <taxon>Stramenopiles</taxon>
        <taxon>Ochrophyta</taxon>
        <taxon>Bacillariophyta</taxon>
        <taxon>Bacillariophyceae</taxon>
        <taxon>Bacillariophycidae</taxon>
        <taxon>Bacillariales</taxon>
        <taxon>Bacillariaceae</taxon>
        <taxon>Nitzschia</taxon>
    </lineage>
</organism>
<proteinExistence type="predicted"/>
<dbReference type="EMBL" id="JAGRRH010000022">
    <property type="protein sequence ID" value="KAG7345190.1"/>
    <property type="molecule type" value="Genomic_DNA"/>
</dbReference>